<dbReference type="AlphaFoldDB" id="A0A7R9GQ77"/>
<protein>
    <submittedName>
        <fullName evidence="1">Uncharacterized protein</fullName>
    </submittedName>
</protein>
<evidence type="ECO:0000313" key="1">
    <source>
        <dbReference type="EMBL" id="CAD7392167.1"/>
    </source>
</evidence>
<sequence length="260" mass="29155">MITCSNDSKREALCSGAIYETVALIQSVKLSTLRQYMRQRVNEDHCSRQWRSYRGATGAVAPGRHGLDGQRGAERTGKLWFNWRPPLTENGALTVLIKKFSCAEIISRFRKCTLNTSSNKDRGFSRDYPTNQSSVTYLRSVRTSRNADQGTCLDLSDFADVGEASVLDSGHILYHTDIPKPPDAASHGRHWQQRLSFRSKMSNTRTSMNGMRQLPTSTGYYRGLTQQDSEDVLSPGQYTVTKVLTEQPLYAEEDNANISG</sequence>
<accession>A0A7R9GQ77</accession>
<organism evidence="1">
    <name type="scientific">Timema cristinae</name>
    <name type="common">Walking stick</name>
    <dbReference type="NCBI Taxonomy" id="61476"/>
    <lineage>
        <taxon>Eukaryota</taxon>
        <taxon>Metazoa</taxon>
        <taxon>Ecdysozoa</taxon>
        <taxon>Arthropoda</taxon>
        <taxon>Hexapoda</taxon>
        <taxon>Insecta</taxon>
        <taxon>Pterygota</taxon>
        <taxon>Neoptera</taxon>
        <taxon>Polyneoptera</taxon>
        <taxon>Phasmatodea</taxon>
        <taxon>Timematodea</taxon>
        <taxon>Timematoidea</taxon>
        <taxon>Timematidae</taxon>
        <taxon>Timema</taxon>
    </lineage>
</organism>
<proteinExistence type="predicted"/>
<dbReference type="EMBL" id="OC316501">
    <property type="protein sequence ID" value="CAD7392167.1"/>
    <property type="molecule type" value="Genomic_DNA"/>
</dbReference>
<gene>
    <name evidence="1" type="ORF">TCEB3V08_LOCUS202</name>
</gene>
<name>A0A7R9GQ77_TIMCR</name>
<reference evidence="1" key="1">
    <citation type="submission" date="2020-11" db="EMBL/GenBank/DDBJ databases">
        <authorList>
            <person name="Tran Van P."/>
        </authorList>
    </citation>
    <scope>NUCLEOTIDE SEQUENCE</scope>
</reference>